<dbReference type="GO" id="GO:0005634">
    <property type="term" value="C:nucleus"/>
    <property type="evidence" value="ECO:0007669"/>
    <property type="project" value="TreeGrafter"/>
</dbReference>
<organism evidence="2 3">
    <name type="scientific">Camelus dromedarius</name>
    <name type="common">Dromedary</name>
    <name type="synonym">Arabian camel</name>
    <dbReference type="NCBI Taxonomy" id="9838"/>
    <lineage>
        <taxon>Eukaryota</taxon>
        <taxon>Metazoa</taxon>
        <taxon>Chordata</taxon>
        <taxon>Craniata</taxon>
        <taxon>Vertebrata</taxon>
        <taxon>Euteleostomi</taxon>
        <taxon>Mammalia</taxon>
        <taxon>Eutheria</taxon>
        <taxon>Laurasiatheria</taxon>
        <taxon>Artiodactyla</taxon>
        <taxon>Tylopoda</taxon>
        <taxon>Camelidae</taxon>
        <taxon>Camelus</taxon>
    </lineage>
</organism>
<accession>A0A5N4EDW0</accession>
<dbReference type="EMBL" id="JWIN03000003">
    <property type="protein sequence ID" value="KAB1281693.1"/>
    <property type="molecule type" value="Genomic_DNA"/>
</dbReference>
<dbReference type="InterPro" id="IPR036322">
    <property type="entry name" value="WD40_repeat_dom_sf"/>
</dbReference>
<dbReference type="PANTHER" id="PTHR46362:SF1">
    <property type="entry name" value="GEM-ASSOCIATED PROTEIN 5"/>
    <property type="match status" value="1"/>
</dbReference>
<comment type="caution">
    <text evidence="2">The sequence shown here is derived from an EMBL/GenBank/DDBJ whole genome shotgun (WGS) entry which is preliminary data.</text>
</comment>
<evidence type="ECO:0000259" key="1">
    <source>
        <dbReference type="Pfam" id="PF12894"/>
    </source>
</evidence>
<dbReference type="GO" id="GO:0000387">
    <property type="term" value="P:spliceosomal snRNP assembly"/>
    <property type="evidence" value="ECO:0007669"/>
    <property type="project" value="TreeGrafter"/>
</dbReference>
<feature type="domain" description="Anaphase-promoting complex subunit 4-like WD40" evidence="1">
    <location>
        <begin position="68"/>
        <end position="105"/>
    </location>
</feature>
<dbReference type="InterPro" id="IPR052640">
    <property type="entry name" value="Gemin-5"/>
</dbReference>
<dbReference type="SUPFAM" id="SSF50978">
    <property type="entry name" value="WD40 repeat-like"/>
    <property type="match status" value="1"/>
</dbReference>
<dbReference type="Proteomes" id="UP000299084">
    <property type="component" value="Unassembled WGS sequence"/>
</dbReference>
<reference evidence="2 3" key="1">
    <citation type="journal article" date="2019" name="Mol. Ecol. Resour.">
        <title>Improving Illumina assemblies with Hi-C and long reads: an example with the North African dromedary.</title>
        <authorList>
            <person name="Elbers J.P."/>
            <person name="Rogers M.F."/>
            <person name="Perelman P.L."/>
            <person name="Proskuryakova A.A."/>
            <person name="Serdyukova N.A."/>
            <person name="Johnson W.E."/>
            <person name="Horin P."/>
            <person name="Corander J."/>
            <person name="Murphy D."/>
            <person name="Burger P.A."/>
        </authorList>
    </citation>
    <scope>NUCLEOTIDE SEQUENCE [LARGE SCALE GENOMIC DNA]</scope>
    <source>
        <strain evidence="2">Drom800</strain>
        <tissue evidence="2">Blood</tissue>
    </source>
</reference>
<dbReference type="InterPro" id="IPR024977">
    <property type="entry name" value="Apc4-like_WD40_dom"/>
</dbReference>
<evidence type="ECO:0000313" key="3">
    <source>
        <dbReference type="Proteomes" id="UP000299084"/>
    </source>
</evidence>
<dbReference type="Gene3D" id="2.130.10.10">
    <property type="entry name" value="YVTN repeat-like/Quinoprotein amine dehydrogenase"/>
    <property type="match status" value="1"/>
</dbReference>
<dbReference type="Pfam" id="PF12894">
    <property type="entry name" value="ANAPC4_WD40"/>
    <property type="match status" value="1"/>
</dbReference>
<protein>
    <submittedName>
        <fullName evidence="2">Gem-associated protein 5</fullName>
    </submittedName>
</protein>
<name>A0A5N4EDW0_CAMDR</name>
<dbReference type="SMART" id="SM00320">
    <property type="entry name" value="WD40"/>
    <property type="match status" value="2"/>
</dbReference>
<dbReference type="GO" id="GO:0032797">
    <property type="term" value="C:SMN complex"/>
    <property type="evidence" value="ECO:0007669"/>
    <property type="project" value="TreeGrafter"/>
</dbReference>
<keyword evidence="3" id="KW-1185">Reference proteome</keyword>
<evidence type="ECO:0000313" key="2">
    <source>
        <dbReference type="EMBL" id="KAB1281693.1"/>
    </source>
</evidence>
<gene>
    <name evidence="2" type="ORF">Cadr_000004944</name>
</gene>
<proteinExistence type="predicted"/>
<dbReference type="PANTHER" id="PTHR46362">
    <property type="entry name" value="GEM-ASSOCIATED PROTEIN 5"/>
    <property type="match status" value="1"/>
</dbReference>
<dbReference type="AlphaFoldDB" id="A0A5N4EDW0"/>
<sequence>MYEIVMVKCWDMATLECCWTLPSLGGFAYSLAFSPVDTGCLAIGVGDGMIRIWNTLSIKNNYDVKNFWQGVKSKVTALCWHPTKEGCLAFGTDDGKVGLYDTYSSK</sequence>
<dbReference type="InterPro" id="IPR001680">
    <property type="entry name" value="WD40_rpt"/>
</dbReference>
<dbReference type="InterPro" id="IPR015943">
    <property type="entry name" value="WD40/YVTN_repeat-like_dom_sf"/>
</dbReference>
<dbReference type="GO" id="GO:0003730">
    <property type="term" value="F:mRNA 3'-UTR binding"/>
    <property type="evidence" value="ECO:0007669"/>
    <property type="project" value="TreeGrafter"/>
</dbReference>